<evidence type="ECO:0000313" key="1">
    <source>
        <dbReference type="EMBL" id="QEL14867.1"/>
    </source>
</evidence>
<reference evidence="2" key="1">
    <citation type="submission" date="2019-08" db="EMBL/GenBank/DDBJ databases">
        <title>Limnoglobus roseus gen. nov., sp. nov., a novel freshwater planctomycete with a giant genome from the family Gemmataceae.</title>
        <authorList>
            <person name="Kulichevskaya I.S."/>
            <person name="Naumoff D.G."/>
            <person name="Miroshnikov K."/>
            <person name="Ivanova A."/>
            <person name="Philippov D.A."/>
            <person name="Hakobyan A."/>
            <person name="Rijpstra I.C."/>
            <person name="Sinninghe Damste J.S."/>
            <person name="Liesack W."/>
            <person name="Dedysh S.N."/>
        </authorList>
    </citation>
    <scope>NUCLEOTIDE SEQUENCE [LARGE SCALE GENOMIC DNA]</scope>
    <source>
        <strain evidence="2">PX52</strain>
    </source>
</reference>
<dbReference type="EMBL" id="CP042425">
    <property type="protein sequence ID" value="QEL14867.1"/>
    <property type="molecule type" value="Genomic_DNA"/>
</dbReference>
<gene>
    <name evidence="1" type="ORF">PX52LOC_01766</name>
</gene>
<organism evidence="1 2">
    <name type="scientific">Limnoglobus roseus</name>
    <dbReference type="NCBI Taxonomy" id="2598579"/>
    <lineage>
        <taxon>Bacteria</taxon>
        <taxon>Pseudomonadati</taxon>
        <taxon>Planctomycetota</taxon>
        <taxon>Planctomycetia</taxon>
        <taxon>Gemmatales</taxon>
        <taxon>Gemmataceae</taxon>
        <taxon>Limnoglobus</taxon>
    </lineage>
</organism>
<protein>
    <submittedName>
        <fullName evidence="1">SMI1/KNR4 family protein</fullName>
    </submittedName>
</protein>
<dbReference type="AlphaFoldDB" id="A0A5C1A9G4"/>
<dbReference type="KEGG" id="lrs:PX52LOC_01766"/>
<accession>A0A5C1A9G4</accession>
<keyword evidence="2" id="KW-1185">Reference proteome</keyword>
<proteinExistence type="predicted"/>
<name>A0A5C1A9G4_9BACT</name>
<sequence length="236" mass="26472">MTEKKWMGSPHLYNMIRFLEGQAVSHRRLLLFGCACCRRVWDLLQLEASRRIVEVAEAYADGEVRETELRSVADSSEFACIEPQFVRESATQLSARVADAVHAAKHLATSPIDLGFIAQNTSRDKSHDFVLSTQNNFGIGIAVRRDESEFAEKVKLLRDIFGNPFHPVAFDPTWRTSTAVAFANEMYQSRDFSGMPILADALQDAGCENEDILNHCRGEGPHVRGCWVVDLILGKE</sequence>
<dbReference type="Proteomes" id="UP000324974">
    <property type="component" value="Chromosome"/>
</dbReference>
<evidence type="ECO:0000313" key="2">
    <source>
        <dbReference type="Proteomes" id="UP000324974"/>
    </source>
</evidence>